<comment type="function">
    <text evidence="2 20">Cell wall formation.</text>
</comment>
<evidence type="ECO:0000256" key="11">
    <source>
        <dbReference type="ARBA" id="ARBA00022827"/>
    </source>
</evidence>
<dbReference type="NCBIfam" id="NF000755">
    <property type="entry name" value="PRK00046.1"/>
    <property type="match status" value="1"/>
</dbReference>
<keyword evidence="23" id="KW-1185">Reference proteome</keyword>
<dbReference type="NCBIfam" id="TIGR00179">
    <property type="entry name" value="murB"/>
    <property type="match status" value="1"/>
</dbReference>
<feature type="active site" evidence="20">
    <location>
        <position position="336"/>
    </location>
</feature>
<dbReference type="InterPro" id="IPR016166">
    <property type="entry name" value="FAD-bd_PCMH"/>
</dbReference>
<dbReference type="EMBL" id="JBHSNL010000001">
    <property type="protein sequence ID" value="MFC5544075.1"/>
    <property type="molecule type" value="Genomic_DNA"/>
</dbReference>
<dbReference type="InterPro" id="IPR016167">
    <property type="entry name" value="FAD-bd_PCMH_sub1"/>
</dbReference>
<keyword evidence="16 20" id="KW-0131">Cell cycle</keyword>
<organism evidence="22 23">
    <name type="scientific">Marinobacter koreensis</name>
    <dbReference type="NCBI Taxonomy" id="335974"/>
    <lineage>
        <taxon>Bacteria</taxon>
        <taxon>Pseudomonadati</taxon>
        <taxon>Pseudomonadota</taxon>
        <taxon>Gammaproteobacteria</taxon>
        <taxon>Pseudomonadales</taxon>
        <taxon>Marinobacteraceae</taxon>
        <taxon>Marinobacter</taxon>
    </lineage>
</organism>
<accession>A0ABW0RKM9</accession>
<evidence type="ECO:0000256" key="13">
    <source>
        <dbReference type="ARBA" id="ARBA00022960"/>
    </source>
</evidence>
<comment type="similarity">
    <text evidence="5 20">Belongs to the MurB family.</text>
</comment>
<evidence type="ECO:0000256" key="12">
    <source>
        <dbReference type="ARBA" id="ARBA00022857"/>
    </source>
</evidence>
<evidence type="ECO:0000256" key="19">
    <source>
        <dbReference type="ARBA" id="ARBA00048914"/>
    </source>
</evidence>
<dbReference type="Gene3D" id="3.30.465.10">
    <property type="match status" value="1"/>
</dbReference>
<dbReference type="RefSeq" id="WP_248155233.1">
    <property type="nucleotide sequence ID" value="NZ_JAKZAJ010000001.1"/>
</dbReference>
<dbReference type="PANTHER" id="PTHR21071:SF4">
    <property type="entry name" value="UDP-N-ACETYLENOLPYRUVOYLGLUCOSAMINE REDUCTASE"/>
    <property type="match status" value="1"/>
</dbReference>
<evidence type="ECO:0000256" key="15">
    <source>
        <dbReference type="ARBA" id="ARBA00023002"/>
    </source>
</evidence>
<evidence type="ECO:0000259" key="21">
    <source>
        <dbReference type="PROSITE" id="PS51387"/>
    </source>
</evidence>
<dbReference type="Gene3D" id="3.90.78.10">
    <property type="entry name" value="UDP-N-acetylenolpyruvoylglucosamine reductase, C-terminal domain"/>
    <property type="match status" value="1"/>
</dbReference>
<dbReference type="InterPro" id="IPR036635">
    <property type="entry name" value="MurB_C_sf"/>
</dbReference>
<evidence type="ECO:0000313" key="23">
    <source>
        <dbReference type="Proteomes" id="UP001596055"/>
    </source>
</evidence>
<evidence type="ECO:0000256" key="10">
    <source>
        <dbReference type="ARBA" id="ARBA00022630"/>
    </source>
</evidence>
<feature type="domain" description="FAD-binding PCMH-type" evidence="21">
    <location>
        <begin position="20"/>
        <end position="191"/>
    </location>
</feature>
<dbReference type="InterPro" id="IPR036318">
    <property type="entry name" value="FAD-bd_PCMH-like_sf"/>
</dbReference>
<comment type="subcellular location">
    <subcellularLocation>
        <location evidence="3 20">Cytoplasm</location>
    </subcellularLocation>
</comment>
<evidence type="ECO:0000256" key="2">
    <source>
        <dbReference type="ARBA" id="ARBA00003921"/>
    </source>
</evidence>
<evidence type="ECO:0000256" key="4">
    <source>
        <dbReference type="ARBA" id="ARBA00004752"/>
    </source>
</evidence>
<keyword evidence="11 20" id="KW-0274">FAD</keyword>
<keyword evidence="8 20" id="KW-0963">Cytoplasm</keyword>
<dbReference type="GO" id="GO:0008762">
    <property type="term" value="F:UDP-N-acetylmuramate dehydrogenase activity"/>
    <property type="evidence" value="ECO:0007669"/>
    <property type="project" value="UniProtKB-EC"/>
</dbReference>
<evidence type="ECO:0000256" key="6">
    <source>
        <dbReference type="ARBA" id="ARBA00012518"/>
    </source>
</evidence>
<gene>
    <name evidence="20 22" type="primary">murB</name>
    <name evidence="22" type="ORF">ACFPQA_03355</name>
</gene>
<dbReference type="Pfam" id="PF01565">
    <property type="entry name" value="FAD_binding_4"/>
    <property type="match status" value="1"/>
</dbReference>
<dbReference type="Proteomes" id="UP001596055">
    <property type="component" value="Unassembled WGS sequence"/>
</dbReference>
<comment type="caution">
    <text evidence="22">The sequence shown here is derived from an EMBL/GenBank/DDBJ whole genome shotgun (WGS) entry which is preliminary data.</text>
</comment>
<dbReference type="PROSITE" id="PS51387">
    <property type="entry name" value="FAD_PCMH"/>
    <property type="match status" value="1"/>
</dbReference>
<dbReference type="EC" id="1.3.1.98" evidence="6 20"/>
<feature type="active site" evidence="20">
    <location>
        <position position="168"/>
    </location>
</feature>
<evidence type="ECO:0000256" key="18">
    <source>
        <dbReference type="ARBA" id="ARBA00031026"/>
    </source>
</evidence>
<dbReference type="InterPro" id="IPR006094">
    <property type="entry name" value="Oxid_FAD_bind_N"/>
</dbReference>
<dbReference type="InterPro" id="IPR016169">
    <property type="entry name" value="FAD-bd_PCMH_sub2"/>
</dbReference>
<dbReference type="SUPFAM" id="SSF56176">
    <property type="entry name" value="FAD-binding/transporter-associated domain-like"/>
    <property type="match status" value="1"/>
</dbReference>
<feature type="active site" description="Proton donor" evidence="20">
    <location>
        <position position="241"/>
    </location>
</feature>
<dbReference type="InterPro" id="IPR011601">
    <property type="entry name" value="MurB_C"/>
</dbReference>
<dbReference type="SUPFAM" id="SSF56194">
    <property type="entry name" value="Uridine diphospho-N-Acetylenolpyruvylglucosamine reductase, MurB, C-terminal domain"/>
    <property type="match status" value="1"/>
</dbReference>
<keyword evidence="13 20" id="KW-0133">Cell shape</keyword>
<comment type="catalytic activity">
    <reaction evidence="19 20">
        <text>UDP-N-acetyl-alpha-D-muramate + NADP(+) = UDP-N-acetyl-3-O-(1-carboxyvinyl)-alpha-D-glucosamine + NADPH + H(+)</text>
        <dbReference type="Rhea" id="RHEA:12248"/>
        <dbReference type="ChEBI" id="CHEBI:15378"/>
        <dbReference type="ChEBI" id="CHEBI:57783"/>
        <dbReference type="ChEBI" id="CHEBI:58349"/>
        <dbReference type="ChEBI" id="CHEBI:68483"/>
        <dbReference type="ChEBI" id="CHEBI:70757"/>
        <dbReference type="EC" id="1.3.1.98"/>
    </reaction>
</comment>
<keyword evidence="9 20" id="KW-0132">Cell division</keyword>
<sequence>MNHPLSIREFVDLKALNTLGVEANARYFLDLEHEEQVPLALDWAADRDLEVLILGGGSNLVFAGEFPGLVIHIANLGRHWERVDGDEATLVLAAGENWHESVLYAASSGYRGVENLALIPGTAGAAPVQNIGAYGVELCDTLESVTAYDRKARQWCCLDAGECRFAYRDSLFKHEPGRYLITAIRLRLSRGRPLQLGYRDLEEYLANLPQKNLDPLAVAEAVMAIRRRKLPDPLQLPNAGSFFKNPVITDAVYEALKETYPEMPAYPQPNGVKVAAAWLIDQSGWKGYRNQRVGVHNRQALVLINHSGGSGADILALAARIRASVWERFGIELEMEPGVVGGDGLPSVSV</sequence>
<evidence type="ECO:0000256" key="3">
    <source>
        <dbReference type="ARBA" id="ARBA00004496"/>
    </source>
</evidence>
<evidence type="ECO:0000256" key="9">
    <source>
        <dbReference type="ARBA" id="ARBA00022618"/>
    </source>
</evidence>
<evidence type="ECO:0000313" key="22">
    <source>
        <dbReference type="EMBL" id="MFC5544075.1"/>
    </source>
</evidence>
<dbReference type="InterPro" id="IPR003170">
    <property type="entry name" value="MurB"/>
</dbReference>
<evidence type="ECO:0000256" key="1">
    <source>
        <dbReference type="ARBA" id="ARBA00001974"/>
    </source>
</evidence>
<dbReference type="Pfam" id="PF02873">
    <property type="entry name" value="MurB_C"/>
    <property type="match status" value="1"/>
</dbReference>
<keyword evidence="10 20" id="KW-0285">Flavoprotein</keyword>
<keyword evidence="14 20" id="KW-0573">Peptidoglycan synthesis</keyword>
<evidence type="ECO:0000256" key="17">
    <source>
        <dbReference type="ARBA" id="ARBA00023316"/>
    </source>
</evidence>
<name>A0ABW0RKM9_9GAMM</name>
<comment type="pathway">
    <text evidence="4 20">Cell wall biogenesis; peptidoglycan biosynthesis.</text>
</comment>
<evidence type="ECO:0000256" key="7">
    <source>
        <dbReference type="ARBA" id="ARBA00015188"/>
    </source>
</evidence>
<reference evidence="23" key="1">
    <citation type="journal article" date="2019" name="Int. J. Syst. Evol. Microbiol.">
        <title>The Global Catalogue of Microorganisms (GCM) 10K type strain sequencing project: providing services to taxonomists for standard genome sequencing and annotation.</title>
        <authorList>
            <consortium name="The Broad Institute Genomics Platform"/>
            <consortium name="The Broad Institute Genome Sequencing Center for Infectious Disease"/>
            <person name="Wu L."/>
            <person name="Ma J."/>
        </authorList>
    </citation>
    <scope>NUCLEOTIDE SEQUENCE [LARGE SCALE GENOMIC DNA]</scope>
    <source>
        <strain evidence="23">CGMCC 4.1799</strain>
    </source>
</reference>
<proteinExistence type="inferred from homology"/>
<dbReference type="NCBIfam" id="NF010478">
    <property type="entry name" value="PRK13903.1"/>
    <property type="match status" value="1"/>
</dbReference>
<dbReference type="Gene3D" id="3.30.43.10">
    <property type="entry name" value="Uridine Diphospho-n-acetylenolpyruvylglucosamine Reductase, domain 2"/>
    <property type="match status" value="1"/>
</dbReference>
<protein>
    <recommendedName>
        <fullName evidence="7 20">UDP-N-acetylenolpyruvoylglucosamine reductase</fullName>
        <ecNumber evidence="6 20">1.3.1.98</ecNumber>
    </recommendedName>
    <alternativeName>
        <fullName evidence="18 20">UDP-N-acetylmuramate dehydrogenase</fullName>
    </alternativeName>
</protein>
<evidence type="ECO:0000256" key="16">
    <source>
        <dbReference type="ARBA" id="ARBA00023306"/>
    </source>
</evidence>
<keyword evidence="12 20" id="KW-0521">NADP</keyword>
<evidence type="ECO:0000256" key="14">
    <source>
        <dbReference type="ARBA" id="ARBA00022984"/>
    </source>
</evidence>
<evidence type="ECO:0000256" key="20">
    <source>
        <dbReference type="HAMAP-Rule" id="MF_00037"/>
    </source>
</evidence>
<keyword evidence="15 20" id="KW-0560">Oxidoreductase</keyword>
<dbReference type="HAMAP" id="MF_00037">
    <property type="entry name" value="MurB"/>
    <property type="match status" value="1"/>
</dbReference>
<keyword evidence="17 20" id="KW-0961">Cell wall biogenesis/degradation</keyword>
<comment type="cofactor">
    <cofactor evidence="1 20">
        <name>FAD</name>
        <dbReference type="ChEBI" id="CHEBI:57692"/>
    </cofactor>
</comment>
<dbReference type="PANTHER" id="PTHR21071">
    <property type="entry name" value="UDP-N-ACETYLENOLPYRUVOYLGLUCOSAMINE REDUCTASE"/>
    <property type="match status" value="1"/>
</dbReference>
<evidence type="ECO:0000256" key="5">
    <source>
        <dbReference type="ARBA" id="ARBA00010485"/>
    </source>
</evidence>
<evidence type="ECO:0000256" key="8">
    <source>
        <dbReference type="ARBA" id="ARBA00022490"/>
    </source>
</evidence>